<sequence length="262" mass="27470">MAETMTTSITASMTPNATGIARLPNCLAKSQLRRQCTSTRPTIKVGSGGAQAGADVAGAHSNSWRGARTGFDATAFVDIADMQLISKVSTGSARVTVRLLAAKKQAVDEITCDTSQAVTGHSGIRDWHCTGDKRTSYAFGDDSLFRSAIMESGNSIIDGAMDRSYEATSQNLSAAACCSNATDALQCLRELPFPALNVVVNMTQSSGVWTPQIDGGIISRYSSDQIAESAFVKVPVIVGAKSDDGTSFAPRGLNTSQQSCKP</sequence>
<dbReference type="EMBL" id="MU006746">
    <property type="protein sequence ID" value="KAF2622304.1"/>
    <property type="molecule type" value="Genomic_DNA"/>
</dbReference>
<organism evidence="1 2">
    <name type="scientific">Macroventuria anomochaeta</name>
    <dbReference type="NCBI Taxonomy" id="301207"/>
    <lineage>
        <taxon>Eukaryota</taxon>
        <taxon>Fungi</taxon>
        <taxon>Dikarya</taxon>
        <taxon>Ascomycota</taxon>
        <taxon>Pezizomycotina</taxon>
        <taxon>Dothideomycetes</taxon>
        <taxon>Pleosporomycetidae</taxon>
        <taxon>Pleosporales</taxon>
        <taxon>Pleosporineae</taxon>
        <taxon>Didymellaceae</taxon>
        <taxon>Macroventuria</taxon>
    </lineage>
</organism>
<gene>
    <name evidence="1" type="ORF">BU25DRAFT_480896</name>
</gene>
<protein>
    <submittedName>
        <fullName evidence="1">Uncharacterized protein</fullName>
    </submittedName>
</protein>
<proteinExistence type="predicted"/>
<keyword evidence="2" id="KW-1185">Reference proteome</keyword>
<name>A0ACB6RMB3_9PLEO</name>
<accession>A0ACB6RMB3</accession>
<evidence type="ECO:0000313" key="2">
    <source>
        <dbReference type="Proteomes" id="UP000799754"/>
    </source>
</evidence>
<evidence type="ECO:0000313" key="1">
    <source>
        <dbReference type="EMBL" id="KAF2622304.1"/>
    </source>
</evidence>
<dbReference type="Proteomes" id="UP000799754">
    <property type="component" value="Unassembled WGS sequence"/>
</dbReference>
<comment type="caution">
    <text evidence="1">The sequence shown here is derived from an EMBL/GenBank/DDBJ whole genome shotgun (WGS) entry which is preliminary data.</text>
</comment>
<reference evidence="1" key="1">
    <citation type="journal article" date="2020" name="Stud. Mycol.">
        <title>101 Dothideomycetes genomes: a test case for predicting lifestyles and emergence of pathogens.</title>
        <authorList>
            <person name="Haridas S."/>
            <person name="Albert R."/>
            <person name="Binder M."/>
            <person name="Bloem J."/>
            <person name="Labutti K."/>
            <person name="Salamov A."/>
            <person name="Andreopoulos B."/>
            <person name="Baker S."/>
            <person name="Barry K."/>
            <person name="Bills G."/>
            <person name="Bluhm B."/>
            <person name="Cannon C."/>
            <person name="Castanera R."/>
            <person name="Culley D."/>
            <person name="Daum C."/>
            <person name="Ezra D."/>
            <person name="Gonzalez J."/>
            <person name="Henrissat B."/>
            <person name="Kuo A."/>
            <person name="Liang C."/>
            <person name="Lipzen A."/>
            <person name="Lutzoni F."/>
            <person name="Magnuson J."/>
            <person name="Mondo S."/>
            <person name="Nolan M."/>
            <person name="Ohm R."/>
            <person name="Pangilinan J."/>
            <person name="Park H.-J."/>
            <person name="Ramirez L."/>
            <person name="Alfaro M."/>
            <person name="Sun H."/>
            <person name="Tritt A."/>
            <person name="Yoshinaga Y."/>
            <person name="Zwiers L.-H."/>
            <person name="Turgeon B."/>
            <person name="Goodwin S."/>
            <person name="Spatafora J."/>
            <person name="Crous P."/>
            <person name="Grigoriev I."/>
        </authorList>
    </citation>
    <scope>NUCLEOTIDE SEQUENCE</scope>
    <source>
        <strain evidence="1">CBS 525.71</strain>
    </source>
</reference>